<gene>
    <name evidence="2" type="ordered locus">Dgeo_2237</name>
</gene>
<proteinExistence type="predicted"/>
<protein>
    <submittedName>
        <fullName evidence="2">Protein with double-stranded beta-helix domain, Cupin related protein</fullName>
    </submittedName>
</protein>
<dbReference type="Proteomes" id="UP000002431">
    <property type="component" value="Chromosome"/>
</dbReference>
<feature type="compositionally biased region" description="Polar residues" evidence="1">
    <location>
        <begin position="92"/>
        <end position="101"/>
    </location>
</feature>
<feature type="region of interest" description="Disordered" evidence="1">
    <location>
        <begin position="81"/>
        <end position="119"/>
    </location>
</feature>
<keyword evidence="3" id="KW-1185">Reference proteome</keyword>
<name>Q1IW53_DEIGD</name>
<dbReference type="HOGENOM" id="CLU_2057535_0_0_0"/>
<reference evidence="2" key="1">
    <citation type="submission" date="2006-04" db="EMBL/GenBank/DDBJ databases">
        <title>Complete sequence of chromosome of Deinococcus geothermalis DSM 11300.</title>
        <authorList>
            <consortium name="US DOE Joint Genome Institute"/>
            <person name="Copeland A."/>
            <person name="Lucas S."/>
            <person name="Lapidus A."/>
            <person name="Barry K."/>
            <person name="Detter J.C."/>
            <person name="Glavina del Rio T."/>
            <person name="Hammon N."/>
            <person name="Israni S."/>
            <person name="Dalin E."/>
            <person name="Tice H."/>
            <person name="Pitluck S."/>
            <person name="Brettin T."/>
            <person name="Bruce D."/>
            <person name="Han C."/>
            <person name="Tapia R."/>
            <person name="Saunders E."/>
            <person name="Gilna P."/>
            <person name="Schmutz J."/>
            <person name="Larimer F."/>
            <person name="Land M."/>
            <person name="Hauser L."/>
            <person name="Kyrpides N."/>
            <person name="Kim E."/>
            <person name="Daly M.J."/>
            <person name="Fredrickson J.K."/>
            <person name="Makarova K.S."/>
            <person name="Gaidamakova E.K."/>
            <person name="Zhai M."/>
            <person name="Richardson P."/>
        </authorList>
    </citation>
    <scope>NUCLEOTIDE SEQUENCE</scope>
    <source>
        <strain evidence="2">DSM 11300</strain>
    </source>
</reference>
<dbReference type="InterPro" id="IPR014710">
    <property type="entry name" value="RmlC-like_jellyroll"/>
</dbReference>
<evidence type="ECO:0000313" key="2">
    <source>
        <dbReference type="EMBL" id="ABF46531.1"/>
    </source>
</evidence>
<dbReference type="KEGG" id="dge:Dgeo_2237"/>
<dbReference type="eggNOG" id="COG1917">
    <property type="taxonomic scope" value="Bacteria"/>
</dbReference>
<dbReference type="STRING" id="319795.Dgeo_2237"/>
<dbReference type="AlphaFoldDB" id="Q1IW53"/>
<dbReference type="Gene3D" id="2.60.120.10">
    <property type="entry name" value="Jelly Rolls"/>
    <property type="match status" value="1"/>
</dbReference>
<sequence>MSAGAGLVQREDGPVEAIHPGAPVWFEPSKQHWDDVALTSARTHITVQESQAGRAVNWLEHVSDKQNQGYSGAHLSRIRSGDLRHDAYGPHLTTSQSLSSARRSRPCPLGQVAARPHAL</sequence>
<dbReference type="EMBL" id="CP000359">
    <property type="protein sequence ID" value="ABF46531.1"/>
    <property type="molecule type" value="Genomic_DNA"/>
</dbReference>
<accession>Q1IW53</accession>
<evidence type="ECO:0000256" key="1">
    <source>
        <dbReference type="SAM" id="MobiDB-lite"/>
    </source>
</evidence>
<organism evidence="2 3">
    <name type="scientific">Deinococcus geothermalis (strain DSM 11300 / CIP 105573 / AG-3a)</name>
    <dbReference type="NCBI Taxonomy" id="319795"/>
    <lineage>
        <taxon>Bacteria</taxon>
        <taxon>Thermotogati</taxon>
        <taxon>Deinococcota</taxon>
        <taxon>Deinococci</taxon>
        <taxon>Deinococcales</taxon>
        <taxon>Deinococcaceae</taxon>
        <taxon>Deinococcus</taxon>
    </lineage>
</organism>
<evidence type="ECO:0000313" key="3">
    <source>
        <dbReference type="Proteomes" id="UP000002431"/>
    </source>
</evidence>